<dbReference type="OrthoDB" id="1720422at2759"/>
<dbReference type="AlphaFoldDB" id="A0A2J5HZ60"/>
<dbReference type="Proteomes" id="UP000235023">
    <property type="component" value="Unassembled WGS sequence"/>
</dbReference>
<accession>A0A2J5HZ60</accession>
<evidence type="ECO:0000313" key="2">
    <source>
        <dbReference type="EMBL" id="PLN82760.1"/>
    </source>
</evidence>
<feature type="compositionally biased region" description="Acidic residues" evidence="1">
    <location>
        <begin position="91"/>
        <end position="104"/>
    </location>
</feature>
<sequence length="490" mass="55526">MIIGQIASRRDLKRLCEVCTCLRDMVTPHLYRSLVLSAPELSLENLAANLEAIRPKYWIYTRDISFRIPIHERVESRCVHHSGSGHFADEASQDEFTDSPTNDEDADESMISGCIVNPFVNLSHALNSLNFPDNQLLSFRWEVGTCIPGALFCGSDSFLGNQQHIQSITLITDGECRANEPGQNVVDLVQFKELRSLDWRGLNRYDDFESVRKCIRSHGHQIQSLTLDLLNWFRAEEIWAEGFHQQTLQRTRTPANFFSQRVLDLHPQDQNAIFSSLENLHLSAISFYYTSTEMAHAFNVGHLKSLKLRNCPGSLGFLRMVPGSSKPLNLKSLELALDINSLQRGAYLHITETICSLIHRATSLEDLYLMLPEPIDWAALTKMLSSRRHLKRLVMHHLVDRGGQHLIDGNIPCSFHLGRILQDKQLVCFGSSVLPGDLACYLQSMHPKPSCKLVHLRTSGAVLDRLMNSARPNWASTSLYTYKYGDSKLI</sequence>
<reference evidence="3" key="1">
    <citation type="submission" date="2017-12" db="EMBL/GenBank/DDBJ databases">
        <authorList>
            <consortium name="DOE Joint Genome Institute"/>
            <person name="Mondo S.J."/>
            <person name="Kjaerbolling I."/>
            <person name="Vesth T.C."/>
            <person name="Frisvad J.C."/>
            <person name="Nybo J.L."/>
            <person name="Theobald S."/>
            <person name="Kuo A."/>
            <person name="Bowyer P."/>
            <person name="Matsuda Y."/>
            <person name="Lyhne E.K."/>
            <person name="Kogle M.E."/>
            <person name="Clum A."/>
            <person name="Lipzen A."/>
            <person name="Salamov A."/>
            <person name="Ngan C.Y."/>
            <person name="Daum C."/>
            <person name="Chiniquy J."/>
            <person name="Barry K."/>
            <person name="LaButti K."/>
            <person name="Haridas S."/>
            <person name="Simmons B.A."/>
            <person name="Magnuson J.K."/>
            <person name="Mortensen U.H."/>
            <person name="Larsen T.O."/>
            <person name="Grigoriev I.V."/>
            <person name="Baker S.E."/>
            <person name="Andersen M.R."/>
            <person name="Nordberg H.P."/>
            <person name="Cantor M.N."/>
            <person name="Hua S.X."/>
        </authorList>
    </citation>
    <scope>NUCLEOTIDE SEQUENCE [LARGE SCALE GENOMIC DNA]</scope>
    <source>
        <strain evidence="3">IBT 19404</strain>
    </source>
</reference>
<name>A0A2J5HZ60_9EURO</name>
<protein>
    <recommendedName>
        <fullName evidence="4">F-box domain-containing protein</fullName>
    </recommendedName>
</protein>
<dbReference type="Gene3D" id="3.80.10.10">
    <property type="entry name" value="Ribonuclease Inhibitor"/>
    <property type="match status" value="1"/>
</dbReference>
<organism evidence="2 3">
    <name type="scientific">Aspergillus taichungensis</name>
    <dbReference type="NCBI Taxonomy" id="482145"/>
    <lineage>
        <taxon>Eukaryota</taxon>
        <taxon>Fungi</taxon>
        <taxon>Dikarya</taxon>
        <taxon>Ascomycota</taxon>
        <taxon>Pezizomycotina</taxon>
        <taxon>Eurotiomycetes</taxon>
        <taxon>Eurotiomycetidae</taxon>
        <taxon>Eurotiales</taxon>
        <taxon>Aspergillaceae</taxon>
        <taxon>Aspergillus</taxon>
        <taxon>Aspergillus subgen. Circumdati</taxon>
    </lineage>
</organism>
<proteinExistence type="predicted"/>
<keyword evidence="3" id="KW-1185">Reference proteome</keyword>
<evidence type="ECO:0000256" key="1">
    <source>
        <dbReference type="SAM" id="MobiDB-lite"/>
    </source>
</evidence>
<gene>
    <name evidence="2" type="ORF">BDW42DRAFT_166087</name>
</gene>
<evidence type="ECO:0008006" key="4">
    <source>
        <dbReference type="Google" id="ProtNLM"/>
    </source>
</evidence>
<dbReference type="EMBL" id="KZ559524">
    <property type="protein sequence ID" value="PLN82760.1"/>
    <property type="molecule type" value="Genomic_DNA"/>
</dbReference>
<dbReference type="InterPro" id="IPR032675">
    <property type="entry name" value="LRR_dom_sf"/>
</dbReference>
<evidence type="ECO:0000313" key="3">
    <source>
        <dbReference type="Proteomes" id="UP000235023"/>
    </source>
</evidence>
<feature type="region of interest" description="Disordered" evidence="1">
    <location>
        <begin position="85"/>
        <end position="104"/>
    </location>
</feature>